<gene>
    <name evidence="3" type="ORF">SHKM778_91790</name>
</gene>
<reference evidence="3" key="1">
    <citation type="submission" date="2024-06" db="EMBL/GenBank/DDBJ databases">
        <authorList>
            <consortium name="consrtm"/>
            <person name="Uemura M."/>
            <person name="Terahara T."/>
        </authorList>
    </citation>
    <scope>NUCLEOTIDE SEQUENCE</scope>
    <source>
        <strain evidence="3">KM77-8</strain>
    </source>
</reference>
<keyword evidence="2" id="KW-0472">Membrane</keyword>
<accession>A0AAT9HZB8</accession>
<evidence type="ECO:0000256" key="1">
    <source>
        <dbReference type="SAM" id="MobiDB-lite"/>
    </source>
</evidence>
<feature type="region of interest" description="Disordered" evidence="1">
    <location>
        <begin position="1"/>
        <end position="61"/>
    </location>
</feature>
<proteinExistence type="predicted"/>
<dbReference type="AlphaFoldDB" id="A0AAT9HZB8"/>
<name>A0AAT9HZB8_9ACTN</name>
<evidence type="ECO:0000313" key="3">
    <source>
        <dbReference type="EMBL" id="BFO22791.1"/>
    </source>
</evidence>
<protein>
    <submittedName>
        <fullName evidence="3">DUF3040 domain-containing protein</fullName>
    </submittedName>
</protein>
<feature type="compositionally biased region" description="Low complexity" evidence="1">
    <location>
        <begin position="31"/>
        <end position="41"/>
    </location>
</feature>
<organism evidence="3">
    <name type="scientific">Streptomyces haneummycinicus</name>
    <dbReference type="NCBI Taxonomy" id="3074435"/>
    <lineage>
        <taxon>Bacteria</taxon>
        <taxon>Bacillati</taxon>
        <taxon>Actinomycetota</taxon>
        <taxon>Actinomycetes</taxon>
        <taxon>Kitasatosporales</taxon>
        <taxon>Streptomycetaceae</taxon>
        <taxon>Streptomyces</taxon>
    </lineage>
</organism>
<feature type="compositionally biased region" description="Basic and acidic residues" evidence="1">
    <location>
        <begin position="1"/>
        <end position="27"/>
    </location>
</feature>
<dbReference type="EMBL" id="AP035768">
    <property type="protein sequence ID" value="BFO22791.1"/>
    <property type="molecule type" value="Genomic_DNA"/>
</dbReference>
<feature type="transmembrane region" description="Helical" evidence="2">
    <location>
        <begin position="65"/>
        <end position="82"/>
    </location>
</feature>
<reference evidence="3" key="2">
    <citation type="submission" date="2024-07" db="EMBL/GenBank/DDBJ databases">
        <title>Streptomyces haneummycinica sp. nov., a new antibiotic-producing actinobacterium isolated from marine sediment.</title>
        <authorList>
            <person name="Uemura M."/>
            <person name="Hamada M."/>
            <person name="Hirano S."/>
            <person name="Kobayashi K."/>
            <person name="Ohshiro T."/>
            <person name="Kobayashi T."/>
            <person name="Terahara T."/>
        </authorList>
    </citation>
    <scope>NUCLEOTIDE SEQUENCE</scope>
    <source>
        <strain evidence="3">KM77-8</strain>
    </source>
</reference>
<keyword evidence="2" id="KW-1133">Transmembrane helix</keyword>
<evidence type="ECO:0000256" key="2">
    <source>
        <dbReference type="SAM" id="Phobius"/>
    </source>
</evidence>
<keyword evidence="2" id="KW-0812">Transmembrane</keyword>
<sequence>MPQSDDERRVDLATRLDHEDRRFDRSLSEGSPPLLAPAPSRRLPRPGDHIGPTRRPARPREYRRTGAWCALVIGVIMLAAGIIVPDGLLIAAGLVLSGIAVQLLDPNRDERPVK</sequence>